<organism evidence="2 3">
    <name type="scientific">Drosophila virilis</name>
    <name type="common">Fruit fly</name>
    <dbReference type="NCBI Taxonomy" id="7244"/>
    <lineage>
        <taxon>Eukaryota</taxon>
        <taxon>Metazoa</taxon>
        <taxon>Ecdysozoa</taxon>
        <taxon>Arthropoda</taxon>
        <taxon>Hexapoda</taxon>
        <taxon>Insecta</taxon>
        <taxon>Pterygota</taxon>
        <taxon>Neoptera</taxon>
        <taxon>Endopterygota</taxon>
        <taxon>Diptera</taxon>
        <taxon>Brachycera</taxon>
        <taxon>Muscomorpha</taxon>
        <taxon>Ephydroidea</taxon>
        <taxon>Drosophilidae</taxon>
        <taxon>Drosophila</taxon>
    </lineage>
</organism>
<dbReference type="KEGG" id="dvi:26530806"/>
<protein>
    <submittedName>
        <fullName evidence="2">Uncharacterized protein</fullName>
    </submittedName>
</protein>
<dbReference type="EMBL" id="CH940650">
    <property type="protein sequence ID" value="KRF83688.1"/>
    <property type="molecule type" value="Genomic_DNA"/>
</dbReference>
<reference evidence="2 3" key="1">
    <citation type="journal article" date="2007" name="Nature">
        <title>Evolution of genes and genomes on the Drosophila phylogeny.</title>
        <authorList>
            <consortium name="Drosophila 12 Genomes Consortium"/>
            <person name="Clark A.G."/>
            <person name="Eisen M.B."/>
            <person name="Smith D.R."/>
            <person name="Bergman C.M."/>
            <person name="Oliver B."/>
            <person name="Markow T.A."/>
            <person name="Kaufman T.C."/>
            <person name="Kellis M."/>
            <person name="Gelbart W."/>
            <person name="Iyer V.N."/>
            <person name="Pollard D.A."/>
            <person name="Sackton T.B."/>
            <person name="Larracuente A.M."/>
            <person name="Singh N.D."/>
            <person name="Abad J.P."/>
            <person name="Abt D.N."/>
            <person name="Adryan B."/>
            <person name="Aguade M."/>
            <person name="Akashi H."/>
            <person name="Anderson W.W."/>
            <person name="Aquadro C.F."/>
            <person name="Ardell D.H."/>
            <person name="Arguello R."/>
            <person name="Artieri C.G."/>
            <person name="Barbash D.A."/>
            <person name="Barker D."/>
            <person name="Barsanti P."/>
            <person name="Batterham P."/>
            <person name="Batzoglou S."/>
            <person name="Begun D."/>
            <person name="Bhutkar A."/>
            <person name="Blanco E."/>
            <person name="Bosak S.A."/>
            <person name="Bradley R.K."/>
            <person name="Brand A.D."/>
            <person name="Brent M.R."/>
            <person name="Brooks A.N."/>
            <person name="Brown R.H."/>
            <person name="Butlin R.K."/>
            <person name="Caggese C."/>
            <person name="Calvi B.R."/>
            <person name="Bernardo de Carvalho A."/>
            <person name="Caspi A."/>
            <person name="Castrezana S."/>
            <person name="Celniker S.E."/>
            <person name="Chang J.L."/>
            <person name="Chapple C."/>
            <person name="Chatterji S."/>
            <person name="Chinwalla A."/>
            <person name="Civetta A."/>
            <person name="Clifton S.W."/>
            <person name="Comeron J.M."/>
            <person name="Costello J.C."/>
            <person name="Coyne J.A."/>
            <person name="Daub J."/>
            <person name="David R.G."/>
            <person name="Delcher A.L."/>
            <person name="Delehaunty K."/>
            <person name="Do C.B."/>
            <person name="Ebling H."/>
            <person name="Edwards K."/>
            <person name="Eickbush T."/>
            <person name="Evans J.D."/>
            <person name="Filipski A."/>
            <person name="Findeiss S."/>
            <person name="Freyhult E."/>
            <person name="Fulton L."/>
            <person name="Fulton R."/>
            <person name="Garcia A.C."/>
            <person name="Gardiner A."/>
            <person name="Garfield D.A."/>
            <person name="Garvin B.E."/>
            <person name="Gibson G."/>
            <person name="Gilbert D."/>
            <person name="Gnerre S."/>
            <person name="Godfrey J."/>
            <person name="Good R."/>
            <person name="Gotea V."/>
            <person name="Gravely B."/>
            <person name="Greenberg A.J."/>
            <person name="Griffiths-Jones S."/>
            <person name="Gross S."/>
            <person name="Guigo R."/>
            <person name="Gustafson E.A."/>
            <person name="Haerty W."/>
            <person name="Hahn M.W."/>
            <person name="Halligan D.L."/>
            <person name="Halpern A.L."/>
            <person name="Halter G.M."/>
            <person name="Han M.V."/>
            <person name="Heger A."/>
            <person name="Hillier L."/>
            <person name="Hinrichs A.S."/>
            <person name="Holmes I."/>
            <person name="Hoskins R.A."/>
            <person name="Hubisz M.J."/>
            <person name="Hultmark D."/>
            <person name="Huntley M.A."/>
            <person name="Jaffe D.B."/>
            <person name="Jagadeeshan S."/>
            <person name="Jeck W.R."/>
            <person name="Johnson J."/>
            <person name="Jones C.D."/>
            <person name="Jordan W.C."/>
            <person name="Karpen G.H."/>
            <person name="Kataoka E."/>
            <person name="Keightley P.D."/>
            <person name="Kheradpour P."/>
            <person name="Kirkness E.F."/>
            <person name="Koerich L.B."/>
            <person name="Kristiansen K."/>
            <person name="Kudrna D."/>
            <person name="Kulathinal R.J."/>
            <person name="Kumar S."/>
            <person name="Kwok R."/>
            <person name="Lander E."/>
            <person name="Langley C.H."/>
            <person name="Lapoint R."/>
            <person name="Lazzaro B.P."/>
            <person name="Lee S.J."/>
            <person name="Levesque L."/>
            <person name="Li R."/>
            <person name="Lin C.F."/>
            <person name="Lin M.F."/>
            <person name="Lindblad-Toh K."/>
            <person name="Llopart A."/>
            <person name="Long M."/>
            <person name="Low L."/>
            <person name="Lozovsky E."/>
            <person name="Lu J."/>
            <person name="Luo M."/>
            <person name="Machado C.A."/>
            <person name="Makalowski W."/>
            <person name="Marzo M."/>
            <person name="Matsuda M."/>
            <person name="Matzkin L."/>
            <person name="McAllister B."/>
            <person name="McBride C.S."/>
            <person name="McKernan B."/>
            <person name="McKernan K."/>
            <person name="Mendez-Lago M."/>
            <person name="Minx P."/>
            <person name="Mollenhauer M.U."/>
            <person name="Montooth K."/>
            <person name="Mount S.M."/>
            <person name="Mu X."/>
            <person name="Myers E."/>
            <person name="Negre B."/>
            <person name="Newfeld S."/>
            <person name="Nielsen R."/>
            <person name="Noor M.A."/>
            <person name="O'Grady P."/>
            <person name="Pachter L."/>
            <person name="Papaceit M."/>
            <person name="Parisi M.J."/>
            <person name="Parisi M."/>
            <person name="Parts L."/>
            <person name="Pedersen J.S."/>
            <person name="Pesole G."/>
            <person name="Phillippy A.M."/>
            <person name="Ponting C.P."/>
            <person name="Pop M."/>
            <person name="Porcelli D."/>
            <person name="Powell J.R."/>
            <person name="Prohaska S."/>
            <person name="Pruitt K."/>
            <person name="Puig M."/>
            <person name="Quesneville H."/>
            <person name="Ram K.R."/>
            <person name="Rand D."/>
            <person name="Rasmussen M.D."/>
            <person name="Reed L.K."/>
            <person name="Reenan R."/>
            <person name="Reily A."/>
            <person name="Remington K.A."/>
            <person name="Rieger T.T."/>
            <person name="Ritchie M.G."/>
            <person name="Robin C."/>
            <person name="Rogers Y.H."/>
            <person name="Rohde C."/>
            <person name="Rozas J."/>
            <person name="Rubenfield M.J."/>
            <person name="Ruiz A."/>
            <person name="Russo S."/>
            <person name="Salzberg S.L."/>
            <person name="Sanchez-Gracia A."/>
            <person name="Saranga D.J."/>
            <person name="Sato H."/>
            <person name="Schaeffer S.W."/>
            <person name="Schatz M.C."/>
            <person name="Schlenke T."/>
            <person name="Schwartz R."/>
            <person name="Segarra C."/>
            <person name="Singh R.S."/>
            <person name="Sirot L."/>
            <person name="Sirota M."/>
            <person name="Sisneros N.B."/>
            <person name="Smith C.D."/>
            <person name="Smith T.F."/>
            <person name="Spieth J."/>
            <person name="Stage D.E."/>
            <person name="Stark A."/>
            <person name="Stephan W."/>
            <person name="Strausberg R.L."/>
            <person name="Strempel S."/>
            <person name="Sturgill D."/>
            <person name="Sutton G."/>
            <person name="Sutton G.G."/>
            <person name="Tao W."/>
            <person name="Teichmann S."/>
            <person name="Tobari Y.N."/>
            <person name="Tomimura Y."/>
            <person name="Tsolas J.M."/>
            <person name="Valente V.L."/>
            <person name="Venter E."/>
            <person name="Venter J.C."/>
            <person name="Vicario S."/>
            <person name="Vieira F.G."/>
            <person name="Vilella A.J."/>
            <person name="Villasante A."/>
            <person name="Walenz B."/>
            <person name="Wang J."/>
            <person name="Wasserman M."/>
            <person name="Watts T."/>
            <person name="Wilson D."/>
            <person name="Wilson R.K."/>
            <person name="Wing R.A."/>
            <person name="Wolfner M.F."/>
            <person name="Wong A."/>
            <person name="Wong G.K."/>
            <person name="Wu C.I."/>
            <person name="Wu G."/>
            <person name="Yamamoto D."/>
            <person name="Yang H.P."/>
            <person name="Yang S.P."/>
            <person name="Yorke J.A."/>
            <person name="Yoshida K."/>
            <person name="Zdobnov E."/>
            <person name="Zhang P."/>
            <person name="Zhang Y."/>
            <person name="Zimin A.V."/>
            <person name="Baldwin J."/>
            <person name="Abdouelleil A."/>
            <person name="Abdulkadir J."/>
            <person name="Abebe A."/>
            <person name="Abera B."/>
            <person name="Abreu J."/>
            <person name="Acer S.C."/>
            <person name="Aftuck L."/>
            <person name="Alexander A."/>
            <person name="An P."/>
            <person name="Anderson E."/>
            <person name="Anderson S."/>
            <person name="Arachi H."/>
            <person name="Azer M."/>
            <person name="Bachantsang P."/>
            <person name="Barry A."/>
            <person name="Bayul T."/>
            <person name="Berlin A."/>
            <person name="Bessette D."/>
            <person name="Bloom T."/>
            <person name="Blye J."/>
            <person name="Boguslavskiy L."/>
            <person name="Bonnet C."/>
            <person name="Boukhgalter B."/>
            <person name="Bourzgui I."/>
            <person name="Brown A."/>
            <person name="Cahill P."/>
            <person name="Channer S."/>
            <person name="Cheshatsang Y."/>
            <person name="Chuda L."/>
            <person name="Citroen M."/>
            <person name="Collymore A."/>
            <person name="Cooke P."/>
            <person name="Costello M."/>
            <person name="D'Aco K."/>
            <person name="Daza R."/>
            <person name="De Haan G."/>
            <person name="DeGray S."/>
            <person name="DeMaso C."/>
            <person name="Dhargay N."/>
            <person name="Dooley K."/>
            <person name="Dooley E."/>
            <person name="Doricent M."/>
            <person name="Dorje P."/>
            <person name="Dorjee K."/>
            <person name="Dupes A."/>
            <person name="Elong R."/>
            <person name="Falk J."/>
            <person name="Farina A."/>
            <person name="Faro S."/>
            <person name="Ferguson D."/>
            <person name="Fisher S."/>
            <person name="Foley C.D."/>
            <person name="Franke A."/>
            <person name="Friedrich D."/>
            <person name="Gadbois L."/>
            <person name="Gearin G."/>
            <person name="Gearin C.R."/>
            <person name="Giannoukos G."/>
            <person name="Goode T."/>
            <person name="Graham J."/>
            <person name="Grandbois E."/>
            <person name="Grewal S."/>
            <person name="Gyaltsen K."/>
            <person name="Hafez N."/>
            <person name="Hagos B."/>
            <person name="Hall J."/>
            <person name="Henson C."/>
            <person name="Hollinger A."/>
            <person name="Honan T."/>
            <person name="Huard M.D."/>
            <person name="Hughes L."/>
            <person name="Hurhula B."/>
            <person name="Husby M.E."/>
            <person name="Kamat A."/>
            <person name="Kanga B."/>
            <person name="Kashin S."/>
            <person name="Khazanovich D."/>
            <person name="Kisner P."/>
            <person name="Lance K."/>
            <person name="Lara M."/>
            <person name="Lee W."/>
            <person name="Lennon N."/>
            <person name="Letendre F."/>
            <person name="LeVine R."/>
            <person name="Lipovsky A."/>
            <person name="Liu X."/>
            <person name="Liu J."/>
            <person name="Liu S."/>
            <person name="Lokyitsang T."/>
            <person name="Lokyitsang Y."/>
            <person name="Lubonja R."/>
            <person name="Lui A."/>
            <person name="MacDonald P."/>
            <person name="Magnisalis V."/>
            <person name="Maru K."/>
            <person name="Matthews C."/>
            <person name="McCusker W."/>
            <person name="McDonough S."/>
            <person name="Mehta T."/>
            <person name="Meldrim J."/>
            <person name="Meneus L."/>
            <person name="Mihai O."/>
            <person name="Mihalev A."/>
            <person name="Mihova T."/>
            <person name="Mittelman R."/>
            <person name="Mlenga V."/>
            <person name="Montmayeur A."/>
            <person name="Mulrain L."/>
            <person name="Navidi A."/>
            <person name="Naylor J."/>
            <person name="Negash T."/>
            <person name="Nguyen T."/>
            <person name="Nguyen N."/>
            <person name="Nicol R."/>
            <person name="Norbu C."/>
            <person name="Norbu N."/>
            <person name="Novod N."/>
            <person name="O'Neill B."/>
            <person name="Osman S."/>
            <person name="Markiewicz E."/>
            <person name="Oyono O.L."/>
            <person name="Patti C."/>
            <person name="Phunkhang P."/>
            <person name="Pierre F."/>
            <person name="Priest M."/>
            <person name="Raghuraman S."/>
            <person name="Rege F."/>
            <person name="Reyes R."/>
            <person name="Rise C."/>
            <person name="Rogov P."/>
            <person name="Ross K."/>
            <person name="Ryan E."/>
            <person name="Settipalli S."/>
            <person name="Shea T."/>
            <person name="Sherpa N."/>
            <person name="Shi L."/>
            <person name="Shih D."/>
            <person name="Sparrow T."/>
            <person name="Spaulding J."/>
            <person name="Stalker J."/>
            <person name="Stange-Thomann N."/>
            <person name="Stavropoulos S."/>
            <person name="Stone C."/>
            <person name="Strader C."/>
            <person name="Tesfaye S."/>
            <person name="Thomson T."/>
            <person name="Thoulutsang Y."/>
            <person name="Thoulutsang D."/>
            <person name="Topham K."/>
            <person name="Topping I."/>
            <person name="Tsamla T."/>
            <person name="Vassiliev H."/>
            <person name="Vo A."/>
            <person name="Wangchuk T."/>
            <person name="Wangdi T."/>
            <person name="Weiand M."/>
            <person name="Wilkinson J."/>
            <person name="Wilson A."/>
            <person name="Yadav S."/>
            <person name="Young G."/>
            <person name="Yu Q."/>
            <person name="Zembek L."/>
            <person name="Zhong D."/>
            <person name="Zimmer A."/>
            <person name="Zwirko Z."/>
            <person name="Jaffe D.B."/>
            <person name="Alvarez P."/>
            <person name="Brockman W."/>
            <person name="Butler J."/>
            <person name="Chin C."/>
            <person name="Gnerre S."/>
            <person name="Grabherr M."/>
            <person name="Kleber M."/>
            <person name="Mauceli E."/>
            <person name="MacCallum I."/>
        </authorList>
    </citation>
    <scope>NUCLEOTIDE SEQUENCE [LARGE SCALE GENOMIC DNA]</scope>
    <source>
        <strain evidence="3">Tucson 15010-1051.87</strain>
    </source>
</reference>
<dbReference type="Pfam" id="PF14912">
    <property type="entry name" value="THEG"/>
    <property type="match status" value="1"/>
</dbReference>
<accession>A0A0Q9WGR9</accession>
<proteinExistence type="predicted"/>
<feature type="compositionally biased region" description="Acidic residues" evidence="1">
    <location>
        <begin position="1"/>
        <end position="10"/>
    </location>
</feature>
<evidence type="ECO:0000313" key="3">
    <source>
        <dbReference type="Proteomes" id="UP000008792"/>
    </source>
</evidence>
<dbReference type="InterPro" id="IPR006623">
    <property type="entry name" value="THEG"/>
</dbReference>
<dbReference type="OrthoDB" id="8015522at2759"/>
<name>A0A0Q9WGR9_DROVI</name>
<dbReference type="SMART" id="SM00705">
    <property type="entry name" value="THEG"/>
    <property type="match status" value="3"/>
</dbReference>
<gene>
    <name evidence="2" type="primary">Dvir\GJ26036</name>
    <name evidence="2" type="ORF">Dvir_GJ26036</name>
</gene>
<dbReference type="AlphaFoldDB" id="A0A0Q9WGR9"/>
<dbReference type="InParanoid" id="A0A0Q9WGR9"/>
<feature type="region of interest" description="Disordered" evidence="1">
    <location>
        <begin position="1"/>
        <end position="20"/>
    </location>
</feature>
<sequence length="256" mass="30315">MSFTNEDGEAEEKKLVEEEDKPVPSWVEWCERNAQPIKRCIPREQRELTRWQKAGPMKKKEWKKFFEWALQKAMPKEPPQVEVPIPCLEKYLPCGREKRKMDMDSLEESMEKLSKPLERKMTPKHVYQRPFYAYSPVIVWGKPPHHDKGRPFPPPFVPCCFPNDDIEDEFWATLRFPVRPSALKARPTARILSLAKPHIMPPNPPHCPIPKKAPAPLEVPPPKRKKFTPRGWRLHQIRLIYLSKPVSRPEFEYFYM</sequence>
<evidence type="ECO:0000256" key="1">
    <source>
        <dbReference type="SAM" id="MobiDB-lite"/>
    </source>
</evidence>
<evidence type="ECO:0000313" key="2">
    <source>
        <dbReference type="EMBL" id="KRF83688.1"/>
    </source>
</evidence>
<keyword evidence="3" id="KW-1185">Reference proteome</keyword>
<dbReference type="Proteomes" id="UP000008792">
    <property type="component" value="Unassembled WGS sequence"/>
</dbReference>